<dbReference type="AlphaFoldDB" id="A0A1I9YNT2"/>
<sequence>MAFAAGNLPQGGHYVAGTGTIAGAGNSLVITQPGSARGVIDWNSFSIGRNNSVTFNNGAQRIAS</sequence>
<evidence type="ECO:0000313" key="1">
    <source>
        <dbReference type="EMBL" id="APA87965.1"/>
    </source>
</evidence>
<dbReference type="InterPro" id="IPR011050">
    <property type="entry name" value="Pectin_lyase_fold/virulence"/>
</dbReference>
<dbReference type="EMBL" id="CP017562">
    <property type="protein sequence ID" value="APA87965.1"/>
    <property type="molecule type" value="Genomic_DNA"/>
</dbReference>
<accession>A0A1I9YNT2</accession>
<protein>
    <recommendedName>
        <fullName evidence="2">Filamentous haemagglutinin FhaB/tRNA nuclease CdiA-like TPS domain-containing protein</fullName>
    </recommendedName>
</protein>
<gene>
    <name evidence="1" type="ORF">BJG93_21355</name>
</gene>
<name>A0A1I9YNT2_9BURK</name>
<dbReference type="Gene3D" id="2.160.20.10">
    <property type="entry name" value="Single-stranded right-handed beta-helix, Pectin lyase-like"/>
    <property type="match status" value="1"/>
</dbReference>
<organism evidence="1">
    <name type="scientific">Paraburkholderia sprentiae WSM5005</name>
    <dbReference type="NCBI Taxonomy" id="754502"/>
    <lineage>
        <taxon>Bacteria</taxon>
        <taxon>Pseudomonadati</taxon>
        <taxon>Pseudomonadota</taxon>
        <taxon>Betaproteobacteria</taxon>
        <taxon>Burkholderiales</taxon>
        <taxon>Burkholderiaceae</taxon>
        <taxon>Paraburkholderia</taxon>
    </lineage>
</organism>
<reference evidence="1" key="1">
    <citation type="submission" date="2016-09" db="EMBL/GenBank/DDBJ databases">
        <title>The Complete Genome of Burkholderia sprentiae wsm5005.</title>
        <authorList>
            <person name="De Meyer S."/>
            <person name="Wang P."/>
            <person name="Terpolilli J."/>
        </authorList>
    </citation>
    <scope>NUCLEOTIDE SEQUENCE [LARGE SCALE GENOMIC DNA]</scope>
    <source>
        <strain evidence="1">WSM5005</strain>
    </source>
</reference>
<dbReference type="InterPro" id="IPR012334">
    <property type="entry name" value="Pectin_lyas_fold"/>
</dbReference>
<evidence type="ECO:0008006" key="2">
    <source>
        <dbReference type="Google" id="ProtNLM"/>
    </source>
</evidence>
<dbReference type="SUPFAM" id="SSF51126">
    <property type="entry name" value="Pectin lyase-like"/>
    <property type="match status" value="1"/>
</dbReference>
<proteinExistence type="predicted"/>